<dbReference type="InterPro" id="IPR036390">
    <property type="entry name" value="WH_DNA-bd_sf"/>
</dbReference>
<organism evidence="1">
    <name type="scientific">Cyprideis torosa</name>
    <dbReference type="NCBI Taxonomy" id="163714"/>
    <lineage>
        <taxon>Eukaryota</taxon>
        <taxon>Metazoa</taxon>
        <taxon>Ecdysozoa</taxon>
        <taxon>Arthropoda</taxon>
        <taxon>Crustacea</taxon>
        <taxon>Oligostraca</taxon>
        <taxon>Ostracoda</taxon>
        <taxon>Podocopa</taxon>
        <taxon>Podocopida</taxon>
        <taxon>Cytherocopina</taxon>
        <taxon>Cytheroidea</taxon>
        <taxon>Cytherideidae</taxon>
        <taxon>Cyprideis</taxon>
    </lineage>
</organism>
<dbReference type="Gene3D" id="3.90.550.10">
    <property type="entry name" value="Spore Coat Polysaccharide Biosynthesis Protein SpsA, Chain A"/>
    <property type="match status" value="1"/>
</dbReference>
<dbReference type="Gene3D" id="3.40.50.2300">
    <property type="match status" value="1"/>
</dbReference>
<dbReference type="InterPro" id="IPR001789">
    <property type="entry name" value="Sig_transdc_resp-reg_receiver"/>
</dbReference>
<dbReference type="SUPFAM" id="SSF55874">
    <property type="entry name" value="ATPase domain of HSP90 chaperone/DNA topoisomerase II/histidine kinase"/>
    <property type="match status" value="1"/>
</dbReference>
<dbReference type="PROSITE" id="PS50110">
    <property type="entry name" value="RESPONSE_REGULATORY"/>
    <property type="match status" value="1"/>
</dbReference>
<dbReference type="PANTHER" id="PTHR43179:SF7">
    <property type="entry name" value="RHAMNOSYLTRANSFERASE WBBL"/>
    <property type="match status" value="1"/>
</dbReference>
<protein>
    <submittedName>
        <fullName evidence="1">Uncharacterized protein</fullName>
    </submittedName>
</protein>
<name>A0A7R8W3E6_9CRUS</name>
<dbReference type="OrthoDB" id="197036at2759"/>
<dbReference type="EMBL" id="OB660025">
    <property type="protein sequence ID" value="CAD7222019.1"/>
    <property type="molecule type" value="Genomic_DNA"/>
</dbReference>
<dbReference type="InterPro" id="IPR029044">
    <property type="entry name" value="Nucleotide-diphossugar_trans"/>
</dbReference>
<dbReference type="GO" id="GO:0004252">
    <property type="term" value="F:serine-type endopeptidase activity"/>
    <property type="evidence" value="ECO:0007669"/>
    <property type="project" value="InterPro"/>
</dbReference>
<dbReference type="Pfam" id="PF13524">
    <property type="entry name" value="Glyco_trans_1_2"/>
    <property type="match status" value="2"/>
</dbReference>
<dbReference type="CDD" id="cd00156">
    <property type="entry name" value="REC"/>
    <property type="match status" value="1"/>
</dbReference>
<dbReference type="InterPro" id="IPR036890">
    <property type="entry name" value="HATPase_C_sf"/>
</dbReference>
<dbReference type="SUPFAM" id="SSF52172">
    <property type="entry name" value="CheY-like"/>
    <property type="match status" value="1"/>
</dbReference>
<proteinExistence type="predicted"/>
<reference evidence="1" key="1">
    <citation type="submission" date="2020-11" db="EMBL/GenBank/DDBJ databases">
        <authorList>
            <person name="Tran Van P."/>
        </authorList>
    </citation>
    <scope>NUCLEOTIDE SEQUENCE</scope>
</reference>
<dbReference type="SUPFAM" id="SSF46785">
    <property type="entry name" value="Winged helix' DNA-binding domain"/>
    <property type="match status" value="1"/>
</dbReference>
<dbReference type="PANTHER" id="PTHR43179">
    <property type="entry name" value="RHAMNOSYLTRANSFERASE WBBL"/>
    <property type="match status" value="1"/>
</dbReference>
<dbReference type="Gene3D" id="3.40.50.2000">
    <property type="entry name" value="Glycogen Phosphorylase B"/>
    <property type="match status" value="1"/>
</dbReference>
<dbReference type="InterPro" id="IPR003594">
    <property type="entry name" value="HATPase_dom"/>
</dbReference>
<dbReference type="Pfam" id="PF00535">
    <property type="entry name" value="Glycos_transf_2"/>
    <property type="match status" value="1"/>
</dbReference>
<dbReference type="InterPro" id="IPR011006">
    <property type="entry name" value="CheY-like_superfamily"/>
</dbReference>
<dbReference type="SUPFAM" id="SSF53448">
    <property type="entry name" value="Nucleotide-diphospho-sugar transferases"/>
    <property type="match status" value="1"/>
</dbReference>
<dbReference type="Pfam" id="PF00072">
    <property type="entry name" value="Response_reg"/>
    <property type="match status" value="1"/>
</dbReference>
<dbReference type="SMART" id="SM00448">
    <property type="entry name" value="REC"/>
    <property type="match status" value="1"/>
</dbReference>
<evidence type="ECO:0000313" key="1">
    <source>
        <dbReference type="EMBL" id="CAD7222019.1"/>
    </source>
</evidence>
<dbReference type="Gene3D" id="1.10.10.10">
    <property type="entry name" value="Winged helix-like DNA-binding domain superfamily/Winged helix DNA-binding domain"/>
    <property type="match status" value="1"/>
</dbReference>
<dbReference type="GO" id="GO:0000160">
    <property type="term" value="P:phosphorelay signal transduction system"/>
    <property type="evidence" value="ECO:0007669"/>
    <property type="project" value="InterPro"/>
</dbReference>
<dbReference type="InterPro" id="IPR036388">
    <property type="entry name" value="WH-like_DNA-bd_sf"/>
</dbReference>
<dbReference type="GO" id="GO:0006508">
    <property type="term" value="P:proteolysis"/>
    <property type="evidence" value="ECO:0007669"/>
    <property type="project" value="InterPro"/>
</dbReference>
<dbReference type="Gene3D" id="3.30.565.10">
    <property type="entry name" value="Histidine kinase-like ATPase, C-terminal domain"/>
    <property type="match status" value="1"/>
</dbReference>
<dbReference type="SUPFAM" id="SSF53756">
    <property type="entry name" value="UDP-Glycosyltransferase/glycogen phosphorylase"/>
    <property type="match status" value="2"/>
</dbReference>
<dbReference type="SMART" id="SM00387">
    <property type="entry name" value="HATPase_c"/>
    <property type="match status" value="1"/>
</dbReference>
<dbReference type="InterPro" id="IPR001173">
    <property type="entry name" value="Glyco_trans_2-like"/>
</dbReference>
<sequence>MDAFHRLYGEYYNPVLKMSLDAIKEIDACDLVLIDGDHNWYTVFNELVELEKRFAAEFPLVIFHDTGWPYGRRDMYYDPSNIPTEHIQEHKKAGLVFGARKLAEQGGFNTHLNHAVESETPRNGVLTGIEDFINQSDLSLELVSYSGMNGLSVLFLSERADVRDWLESLSIDRRLTELLEKDRIVSLFREQELNEKIAKTRHELKSTETLLEQSEQEVRRLRLENSQLKDLAQSMRIKNRLKAAARLTWLREGDLSLLIESLKNDGLASSLVKIKNRLSEGRAGKKPEAGQGRSRIIHVATQSAKETEQYLRKLPVPIPEYAPLVSIIILTRNGKHHLERLFDALAENTQYPNYEVIVVDNASTDDSQTYLDTQTERFTLKVIKNSINESYSRGHNQALKIAQGEYLVMLNNDIKPLNGWLSHLVNTLQKQDRVGCVGAQLIYPDDPAEPLGGLVQHAGIVFEYEYSEILEKDFIRPYNHGYGQNPKIGSGFPVVQRAAVTAACLLVKKSVYLAHGGLDEKYNYGYEDVDFGLTLSRAGLNNYYCPSSVLVHYESSTQKKQPSVEIRDRRIHNMRVFREKWYDYVFQRYFAAKILANDSGYVAERLHIAFAVTDAGPTVAAGDYFTALELATALQGKGCIVSFVTRRGGQWYDLNPDIDVLVSMLDSYDLTYVQSTRKKLLTVAWIRNWPDRWLSNKSLGIYDIVLGSSTNLCEIVGQGAGLQVTLFPIATNPQRFDRASNKDEKYSCDYSFTGNYWGKPRDIELALDPQELNYNFALYGKDWDKVDKFKRFHRGFLQYSDMPKVYANSKVVIDDAVAGITKPYGSVNSRVFDALAAGALVVTSGKIGAEDLFGNLLPSWENGAELNELLEQYLSSESERGALLNRLRNIVLDKHTYADRAKLLLRLLKLKLGLKKSIAIKIPVPNWDEAENWGDYHFGLGLKKYFERIGYMVVLQILPEWNNGDSDDCDVVIVLRGLSVYTPKSHQINFMWNISHPDKVQIEEYNQYDKVYIASEFWAGELSKKLSVPVECMHQCTDPELFYPLQEGEKAKWHHQILFVGNSRKVYRKVLKDLIPCDYELSVYGSNWEGIIDPKYVKANYLANDQLGNYYSAADVLLNDHWDAMKEYGFISNRVFDGLAAGAFMISDRVKGIENLFSESVLCTYESREELHQLLKKAMNDSSYRARIESNAVAPTIAEIANALNIKSRGTVHRYVQSLIDKGHLERHGKGWRGLKLSEDIEAQRYTIPLLGKIAAGQPIEAIEGEEQLNVAEFLIGHDRYGLRLGDTYQQLVLLTIINGVCLMAILLSTFCLPAFIAFLVPAMSEALKNDIKDPETRDLVSYMSDSVESLDFVLTELLDISRLEAKVVTVWDTGEGVTDKELDNIFTEFFQCHNKERASGKGLGLGLSISRRLAELLDHRLSVRSVLGCRVLVVDNESSILKSTEAVLNRWKCVVDIADSFESAIDRLQRGRSYDIYLLDYSLGSGGNGIELLKRLNSLDGRSVPGIIMTGNTQPEFIQASTEAGYTLLHKPVKPAALRGLIMKLAGERSSSMTADKKMVN</sequence>
<accession>A0A7R8W3E6</accession>
<gene>
    <name evidence="1" type="ORF">CTOB1V02_LOCUS38</name>
</gene>
<dbReference type="CDD" id="cd04186">
    <property type="entry name" value="GT_2_like_c"/>
    <property type="match status" value="1"/>
</dbReference>
<dbReference type="InterPro" id="IPR055259">
    <property type="entry name" value="YkvP/CgeB_Glyco_trans-like"/>
</dbReference>